<sequence>MYMAYGWPQVIPLEQGLCPSSQQIIYFKVVDGLLLVVSPSHIELWSSSQHKVRLGKYKRDSESLQKEGENFQAVWSPDTKLITVITSSLFLHIFKIQFTEKRIQVGGKQPSGLLLVNISLLLSEQLPFAEEGLSVSNIVSDNKHMLVGLSDGSLYSISWKGEFYGAFELNDFPCDNNVVTFSPHSISNGLASVEASGAFESDHKFSVMSAIIQLELYLPMRLLFVLYSNGKLMSCSLSKKGLKQTDSIKIEKELGSGDTVCTSVALEQQILAVGTRRGIVELYDLAESASLIRTVSLYDWGYSMDDTGPVSCIAWTPDNSAFAVGWKSRGLTVWSVSGCRLMSTIRQIGLSSVSSPIVKRNQDCKYEPLMSGTAMLQWDDYGYRLYAVEEGSSERILGFSFGKCCLSRGVSGMTYVRQVIYGEDRLLVVQSEDTDELKILHLNLPVSYISQNWPVQHVAASKDGMYLAVAGLHGLILYDIRLKKWRVFGDITQEQQIQCKGLLWLGKIIVVCNYVDSSKMYELLFYPRYHLDQSSLLCRKQLLAKPMVMDVYQDYILVTYRPFDVHIFHINLFGELTPSKTPELQLSTVRELSIMTAKSHPAAMRFIPDQIPRECDSNNHISSSSDLLVREPARCLILRANGELSLLDLDDGRERELTDSVELFWVTCGQSEEKTSLIEEVSWLDYGHRGMQVWYPSPGVDPFKQEDFLQLDPELEFDREIYPLGLLPNAGVVVGVSQRMSFSACTEFPCFEPTPQAQTILHCLLRHLLQRDKIEEALRLAQLSAEKPHFSHCLEWLLFTVFDAEISRQSINKNQISVPKRATNFSLLEKACNLIRNFPEYLNVVVSVARKTDGRHWADLFSAAGRSTELFEECFQRRWYRTAACYILVIAKLEGPAVSQYSALRLLQATLDECLYELAGELVRFLLRSGREYEQTSTDSEKLSSPRFLGYFLFSSSYRRPSLDKSASFKEQSPNVASVKNILESHASYLMSGKELSKLVAFVKGTQFDLVEFLQREGRVCARLENFASGLELIGQKLQMGTLQSRLDAEFLLAHMCSVKFKEWIVVLATLLRRAEVLFDLFRHDMRLWEAYAFTLQSHPAFVEYHDLLEALEQKLSTIADSDRT</sequence>
<accession>A0ACC1YXI1</accession>
<evidence type="ECO:0000313" key="2">
    <source>
        <dbReference type="Proteomes" id="UP001164539"/>
    </source>
</evidence>
<reference evidence="1 2" key="1">
    <citation type="journal article" date="2023" name="Science">
        <title>Complex scaffold remodeling in plant triterpene biosynthesis.</title>
        <authorList>
            <person name="De La Pena R."/>
            <person name="Hodgson H."/>
            <person name="Liu J.C."/>
            <person name="Stephenson M.J."/>
            <person name="Martin A.C."/>
            <person name="Owen C."/>
            <person name="Harkess A."/>
            <person name="Leebens-Mack J."/>
            <person name="Jimenez L.E."/>
            <person name="Osbourn A."/>
            <person name="Sattely E.S."/>
        </authorList>
    </citation>
    <scope>NUCLEOTIDE SEQUENCE [LARGE SCALE GENOMIC DNA]</scope>
    <source>
        <strain evidence="2">cv. JPN11</strain>
        <tissue evidence="1">Leaf</tissue>
    </source>
</reference>
<organism evidence="1 2">
    <name type="scientific">Melia azedarach</name>
    <name type="common">Chinaberry tree</name>
    <dbReference type="NCBI Taxonomy" id="155640"/>
    <lineage>
        <taxon>Eukaryota</taxon>
        <taxon>Viridiplantae</taxon>
        <taxon>Streptophyta</taxon>
        <taxon>Embryophyta</taxon>
        <taxon>Tracheophyta</taxon>
        <taxon>Spermatophyta</taxon>
        <taxon>Magnoliopsida</taxon>
        <taxon>eudicotyledons</taxon>
        <taxon>Gunneridae</taxon>
        <taxon>Pentapetalae</taxon>
        <taxon>rosids</taxon>
        <taxon>malvids</taxon>
        <taxon>Sapindales</taxon>
        <taxon>Meliaceae</taxon>
        <taxon>Melia</taxon>
    </lineage>
</organism>
<name>A0ACC1YXI1_MELAZ</name>
<proteinExistence type="predicted"/>
<keyword evidence="2" id="KW-1185">Reference proteome</keyword>
<protein>
    <submittedName>
        <fullName evidence="1">Quinoprotein amine dehydrogenase, beta chain-like protein</fullName>
    </submittedName>
</protein>
<dbReference type="Proteomes" id="UP001164539">
    <property type="component" value="Chromosome 1"/>
</dbReference>
<gene>
    <name evidence="1" type="ORF">OWV82_001209</name>
</gene>
<evidence type="ECO:0000313" key="1">
    <source>
        <dbReference type="EMBL" id="KAJ4728238.1"/>
    </source>
</evidence>
<comment type="caution">
    <text evidence="1">The sequence shown here is derived from an EMBL/GenBank/DDBJ whole genome shotgun (WGS) entry which is preliminary data.</text>
</comment>
<dbReference type="EMBL" id="CM051394">
    <property type="protein sequence ID" value="KAJ4728238.1"/>
    <property type="molecule type" value="Genomic_DNA"/>
</dbReference>